<evidence type="ECO:0000256" key="2">
    <source>
        <dbReference type="ARBA" id="ARBA00022730"/>
    </source>
</evidence>
<evidence type="ECO:0000256" key="5">
    <source>
        <dbReference type="ARBA" id="ARBA00023274"/>
    </source>
</evidence>
<evidence type="ECO:0000313" key="11">
    <source>
        <dbReference type="EMBL" id="SHK99773.1"/>
    </source>
</evidence>
<dbReference type="PANTHER" id="PTHR13501">
    <property type="entry name" value="CHLOROPLAST 50S RIBOSOMAL PROTEIN L22-RELATED"/>
    <property type="match status" value="1"/>
</dbReference>
<comment type="function">
    <text evidence="7">The globular domain of the protein is located near the polypeptide exit tunnel on the outside of the subunit, while an extended beta-hairpin is found that lines the wall of the exit tunnel in the center of the 70S ribosome.</text>
</comment>
<evidence type="ECO:0000256" key="8">
    <source>
        <dbReference type="RuleBase" id="RU004005"/>
    </source>
</evidence>
<dbReference type="GO" id="GO:0019843">
    <property type="term" value="F:rRNA binding"/>
    <property type="evidence" value="ECO:0007669"/>
    <property type="project" value="UniProtKB-UniRule"/>
</dbReference>
<keyword evidence="2 7" id="KW-0699">rRNA-binding</keyword>
<gene>
    <name evidence="7" type="primary">rplV</name>
    <name evidence="11" type="ORF">SAMN04488087_2463</name>
</gene>
<dbReference type="OrthoDB" id="9805969at2"/>
<dbReference type="SUPFAM" id="SSF54843">
    <property type="entry name" value="Ribosomal protein L22"/>
    <property type="match status" value="1"/>
</dbReference>
<reference evidence="12" key="1">
    <citation type="submission" date="2016-11" db="EMBL/GenBank/DDBJ databases">
        <authorList>
            <person name="Varghese N."/>
            <person name="Submissions S."/>
        </authorList>
    </citation>
    <scope>NUCLEOTIDE SEQUENCE [LARGE SCALE GENOMIC DNA]</scope>
    <source>
        <strain evidence="12">DSM 22212</strain>
    </source>
</reference>
<keyword evidence="4 7" id="KW-0689">Ribosomal protein</keyword>
<proteinExistence type="inferred from homology"/>
<dbReference type="PANTHER" id="PTHR13501:SF8">
    <property type="entry name" value="LARGE RIBOSOMAL SUBUNIT PROTEIN UL22M"/>
    <property type="match status" value="1"/>
</dbReference>
<keyword evidence="3 7" id="KW-0694">RNA-binding</keyword>
<dbReference type="RefSeq" id="WP_072716270.1">
    <property type="nucleotide sequence ID" value="NZ_FRAU01000010.1"/>
</dbReference>
<organism evidence="11 12">
    <name type="scientific">Rhodothermus profundi</name>
    <dbReference type="NCBI Taxonomy" id="633813"/>
    <lineage>
        <taxon>Bacteria</taxon>
        <taxon>Pseudomonadati</taxon>
        <taxon>Rhodothermota</taxon>
        <taxon>Rhodothermia</taxon>
        <taxon>Rhodothermales</taxon>
        <taxon>Rhodothermaceae</taxon>
        <taxon>Rhodothermus</taxon>
    </lineage>
</organism>
<comment type="similarity">
    <text evidence="1 7 8">Belongs to the universal ribosomal protein uL22 family.</text>
</comment>
<dbReference type="Pfam" id="PF00237">
    <property type="entry name" value="Ribosomal_L22"/>
    <property type="match status" value="1"/>
</dbReference>
<accession>A0A1M6X1H3</accession>
<dbReference type="InterPro" id="IPR047867">
    <property type="entry name" value="Ribosomal_uL22_bac/org-type"/>
</dbReference>
<comment type="function">
    <text evidence="7 10">This protein binds specifically to 23S rRNA; its binding is stimulated by other ribosomal proteins, e.g., L4, L17, and L20. It is important during the early stages of 50S assembly. It makes multiple contacts with different domains of the 23S rRNA in the assembled 50S subunit and ribosome.</text>
</comment>
<dbReference type="AlphaFoldDB" id="A0A1M6X1H3"/>
<dbReference type="HAMAP" id="MF_01331_B">
    <property type="entry name" value="Ribosomal_uL22_B"/>
    <property type="match status" value="1"/>
</dbReference>
<dbReference type="STRING" id="633813.SAMN04488087_2463"/>
<name>A0A1M6X1H3_9BACT</name>
<sequence length="119" mass="13658">MEARAINKYIRSSPRKMRVVVNAVRGKRVAEALAILRHLPHRAARPIEKTIRSAVYNLIEKNPEERIDEANLVIRDIRVDEGPRLKRWRAAPRGRAVPIRRRMSHLTVVVATTEPEGEA</sequence>
<dbReference type="GO" id="GO:0003735">
    <property type="term" value="F:structural constituent of ribosome"/>
    <property type="evidence" value="ECO:0007669"/>
    <property type="project" value="InterPro"/>
</dbReference>
<evidence type="ECO:0000256" key="10">
    <source>
        <dbReference type="RuleBase" id="RU004008"/>
    </source>
</evidence>
<evidence type="ECO:0000256" key="4">
    <source>
        <dbReference type="ARBA" id="ARBA00022980"/>
    </source>
</evidence>
<evidence type="ECO:0000256" key="3">
    <source>
        <dbReference type="ARBA" id="ARBA00022884"/>
    </source>
</evidence>
<comment type="subunit">
    <text evidence="7 9">Part of the 50S ribosomal subunit.</text>
</comment>
<evidence type="ECO:0000256" key="6">
    <source>
        <dbReference type="ARBA" id="ARBA00035207"/>
    </source>
</evidence>
<protein>
    <recommendedName>
        <fullName evidence="6 7">Large ribosomal subunit protein uL22</fullName>
    </recommendedName>
</protein>
<dbReference type="GO" id="GO:0022625">
    <property type="term" value="C:cytosolic large ribosomal subunit"/>
    <property type="evidence" value="ECO:0007669"/>
    <property type="project" value="TreeGrafter"/>
</dbReference>
<dbReference type="CDD" id="cd00336">
    <property type="entry name" value="Ribosomal_L22"/>
    <property type="match status" value="1"/>
</dbReference>
<dbReference type="Gene3D" id="3.90.470.10">
    <property type="entry name" value="Ribosomal protein L22/L17"/>
    <property type="match status" value="1"/>
</dbReference>
<dbReference type="EMBL" id="FRAU01000010">
    <property type="protein sequence ID" value="SHK99773.1"/>
    <property type="molecule type" value="Genomic_DNA"/>
</dbReference>
<dbReference type="Proteomes" id="UP000185812">
    <property type="component" value="Unassembled WGS sequence"/>
</dbReference>
<evidence type="ECO:0000256" key="1">
    <source>
        <dbReference type="ARBA" id="ARBA00009451"/>
    </source>
</evidence>
<dbReference type="InterPro" id="IPR005727">
    <property type="entry name" value="Ribosomal_uL22_bac/chlpt-type"/>
</dbReference>
<evidence type="ECO:0000256" key="9">
    <source>
        <dbReference type="RuleBase" id="RU004006"/>
    </source>
</evidence>
<dbReference type="GO" id="GO:0006412">
    <property type="term" value="P:translation"/>
    <property type="evidence" value="ECO:0007669"/>
    <property type="project" value="UniProtKB-UniRule"/>
</dbReference>
<keyword evidence="12" id="KW-1185">Reference proteome</keyword>
<evidence type="ECO:0000256" key="7">
    <source>
        <dbReference type="HAMAP-Rule" id="MF_01331"/>
    </source>
</evidence>
<dbReference type="NCBIfam" id="TIGR01044">
    <property type="entry name" value="rplV_bact"/>
    <property type="match status" value="1"/>
</dbReference>
<dbReference type="InterPro" id="IPR036394">
    <property type="entry name" value="Ribosomal_uL22_sf"/>
</dbReference>
<keyword evidence="5 7" id="KW-0687">Ribonucleoprotein</keyword>
<dbReference type="InterPro" id="IPR001063">
    <property type="entry name" value="Ribosomal_uL22"/>
</dbReference>
<evidence type="ECO:0000313" key="12">
    <source>
        <dbReference type="Proteomes" id="UP000185812"/>
    </source>
</evidence>